<sequence>MSYGPTPTTTTTTPTTTTPTTTTTTTTTATTTTTTTTAPPGAGCTATTRVASSWQGGFQAEVTVTNRATAPSTGWTVSWTTDAAVTSLWNGRLAQSGRQVSVEDVGWNGALAPGASATFGYTANGSASTPESTCRTR</sequence>
<dbReference type="InterPro" id="IPR008965">
    <property type="entry name" value="CBM2/CBM3_carb-bd_dom_sf"/>
</dbReference>
<feature type="compositionally biased region" description="Low complexity" evidence="1">
    <location>
        <begin position="1"/>
        <end position="48"/>
    </location>
</feature>
<name>A0ABW1P068_9PSEU</name>
<dbReference type="SMART" id="SM00637">
    <property type="entry name" value="CBD_II"/>
    <property type="match status" value="1"/>
</dbReference>
<evidence type="ECO:0000256" key="1">
    <source>
        <dbReference type="SAM" id="MobiDB-lite"/>
    </source>
</evidence>
<gene>
    <name evidence="3" type="ORF">ACFP3R_06210</name>
</gene>
<reference evidence="4" key="1">
    <citation type="journal article" date="2019" name="Int. J. Syst. Evol. Microbiol.">
        <title>The Global Catalogue of Microorganisms (GCM) 10K type strain sequencing project: providing services to taxonomists for standard genome sequencing and annotation.</title>
        <authorList>
            <consortium name="The Broad Institute Genomics Platform"/>
            <consortium name="The Broad Institute Genome Sequencing Center for Infectious Disease"/>
            <person name="Wu L."/>
            <person name="Ma J."/>
        </authorList>
    </citation>
    <scope>NUCLEOTIDE SEQUENCE [LARGE SCALE GENOMIC DNA]</scope>
    <source>
        <strain evidence="4">CGMCC 4.7246</strain>
    </source>
</reference>
<dbReference type="RefSeq" id="WP_380633829.1">
    <property type="nucleotide sequence ID" value="NZ_JBHSQO010000004.1"/>
</dbReference>
<feature type="domain" description="CBM2" evidence="2">
    <location>
        <begin position="37"/>
        <end position="137"/>
    </location>
</feature>
<dbReference type="EMBL" id="JBHSQO010000004">
    <property type="protein sequence ID" value="MFC6088861.1"/>
    <property type="molecule type" value="Genomic_DNA"/>
</dbReference>
<evidence type="ECO:0000313" key="3">
    <source>
        <dbReference type="EMBL" id="MFC6088861.1"/>
    </source>
</evidence>
<dbReference type="InterPro" id="IPR001919">
    <property type="entry name" value="CBD2"/>
</dbReference>
<dbReference type="PROSITE" id="PS51173">
    <property type="entry name" value="CBM2"/>
    <property type="match status" value="1"/>
</dbReference>
<proteinExistence type="predicted"/>
<protein>
    <submittedName>
        <fullName evidence="3">Cellulose binding domain-containing protein</fullName>
    </submittedName>
</protein>
<feature type="region of interest" description="Disordered" evidence="1">
    <location>
        <begin position="1"/>
        <end position="49"/>
    </location>
</feature>
<feature type="region of interest" description="Disordered" evidence="1">
    <location>
        <begin position="115"/>
        <end position="137"/>
    </location>
</feature>
<keyword evidence="4" id="KW-1185">Reference proteome</keyword>
<dbReference type="InterPro" id="IPR012291">
    <property type="entry name" value="CBM2_carb-bd_dom_sf"/>
</dbReference>
<accession>A0ABW1P068</accession>
<dbReference type="SUPFAM" id="SSF49384">
    <property type="entry name" value="Carbohydrate-binding domain"/>
    <property type="match status" value="1"/>
</dbReference>
<evidence type="ECO:0000259" key="2">
    <source>
        <dbReference type="PROSITE" id="PS51173"/>
    </source>
</evidence>
<dbReference type="Pfam" id="PF00553">
    <property type="entry name" value="CBM_2"/>
    <property type="match status" value="1"/>
</dbReference>
<comment type="caution">
    <text evidence="3">The sequence shown here is derived from an EMBL/GenBank/DDBJ whole genome shotgun (WGS) entry which is preliminary data.</text>
</comment>
<dbReference type="Proteomes" id="UP001596220">
    <property type="component" value="Unassembled WGS sequence"/>
</dbReference>
<feature type="compositionally biased region" description="Polar residues" evidence="1">
    <location>
        <begin position="119"/>
        <end position="137"/>
    </location>
</feature>
<organism evidence="3 4">
    <name type="scientific">Saccharothrix lopnurensis</name>
    <dbReference type="NCBI Taxonomy" id="1670621"/>
    <lineage>
        <taxon>Bacteria</taxon>
        <taxon>Bacillati</taxon>
        <taxon>Actinomycetota</taxon>
        <taxon>Actinomycetes</taxon>
        <taxon>Pseudonocardiales</taxon>
        <taxon>Pseudonocardiaceae</taxon>
        <taxon>Saccharothrix</taxon>
    </lineage>
</organism>
<dbReference type="Gene3D" id="2.60.40.290">
    <property type="match status" value="1"/>
</dbReference>
<evidence type="ECO:0000313" key="4">
    <source>
        <dbReference type="Proteomes" id="UP001596220"/>
    </source>
</evidence>